<dbReference type="InterPro" id="IPR002577">
    <property type="entry name" value="HTH_HxlR"/>
</dbReference>
<evidence type="ECO:0000256" key="1">
    <source>
        <dbReference type="ARBA" id="ARBA00023015"/>
    </source>
</evidence>
<dbReference type="GO" id="GO:0003677">
    <property type="term" value="F:DNA binding"/>
    <property type="evidence" value="ECO:0007669"/>
    <property type="project" value="UniProtKB-KW"/>
</dbReference>
<dbReference type="PROSITE" id="PS51118">
    <property type="entry name" value="HTH_HXLR"/>
    <property type="match status" value="1"/>
</dbReference>
<evidence type="ECO:0000259" key="4">
    <source>
        <dbReference type="PROSITE" id="PS51118"/>
    </source>
</evidence>
<dbReference type="RefSeq" id="WP_221240357.1">
    <property type="nucleotide sequence ID" value="NZ_JACIJC010000001.1"/>
</dbReference>
<dbReference type="Gene3D" id="1.10.10.10">
    <property type="entry name" value="Winged helix-like DNA-binding domain superfamily/Winged helix DNA-binding domain"/>
    <property type="match status" value="1"/>
</dbReference>
<keyword evidence="6" id="KW-1185">Reference proteome</keyword>
<evidence type="ECO:0000256" key="3">
    <source>
        <dbReference type="ARBA" id="ARBA00023163"/>
    </source>
</evidence>
<name>A0A7W9AFW2_9SPHN</name>
<dbReference type="Pfam" id="PF01638">
    <property type="entry name" value="HxlR"/>
    <property type="match status" value="1"/>
</dbReference>
<feature type="domain" description="HTH hxlR-type" evidence="4">
    <location>
        <begin position="64"/>
        <end position="162"/>
    </location>
</feature>
<comment type="caution">
    <text evidence="5">The sequence shown here is derived from an EMBL/GenBank/DDBJ whole genome shotgun (WGS) entry which is preliminary data.</text>
</comment>
<organism evidence="5 6">
    <name type="scientific">Sphingobium boeckii</name>
    <dbReference type="NCBI Taxonomy" id="1082345"/>
    <lineage>
        <taxon>Bacteria</taxon>
        <taxon>Pseudomonadati</taxon>
        <taxon>Pseudomonadota</taxon>
        <taxon>Alphaproteobacteria</taxon>
        <taxon>Sphingomonadales</taxon>
        <taxon>Sphingomonadaceae</taxon>
        <taxon>Sphingobium</taxon>
    </lineage>
</organism>
<evidence type="ECO:0000256" key="2">
    <source>
        <dbReference type="ARBA" id="ARBA00023125"/>
    </source>
</evidence>
<evidence type="ECO:0000313" key="6">
    <source>
        <dbReference type="Proteomes" id="UP000549617"/>
    </source>
</evidence>
<keyword evidence="2 5" id="KW-0238">DNA-binding</keyword>
<reference evidence="5 6" key="1">
    <citation type="submission" date="2020-08" db="EMBL/GenBank/DDBJ databases">
        <title>Genomic Encyclopedia of Type Strains, Phase IV (KMG-IV): sequencing the most valuable type-strain genomes for metagenomic binning, comparative biology and taxonomic classification.</title>
        <authorList>
            <person name="Goeker M."/>
        </authorList>
    </citation>
    <scope>NUCLEOTIDE SEQUENCE [LARGE SCALE GENOMIC DNA]</scope>
    <source>
        <strain evidence="5 6">DSM 25079</strain>
    </source>
</reference>
<dbReference type="AlphaFoldDB" id="A0A7W9AFW2"/>
<dbReference type="Proteomes" id="UP000549617">
    <property type="component" value="Unassembled WGS sequence"/>
</dbReference>
<evidence type="ECO:0000313" key="5">
    <source>
        <dbReference type="EMBL" id="MBB5684838.1"/>
    </source>
</evidence>
<keyword evidence="3" id="KW-0804">Transcription</keyword>
<dbReference type="SUPFAM" id="SSF46785">
    <property type="entry name" value="Winged helix' DNA-binding domain"/>
    <property type="match status" value="1"/>
</dbReference>
<dbReference type="InterPro" id="IPR036388">
    <property type="entry name" value="WH-like_DNA-bd_sf"/>
</dbReference>
<proteinExistence type="predicted"/>
<dbReference type="PANTHER" id="PTHR33204">
    <property type="entry name" value="TRANSCRIPTIONAL REGULATOR, MARR FAMILY"/>
    <property type="match status" value="1"/>
</dbReference>
<dbReference type="PANTHER" id="PTHR33204:SF39">
    <property type="entry name" value="TRANSCRIPTIONAL REGULATORY PROTEIN"/>
    <property type="match status" value="1"/>
</dbReference>
<accession>A0A7W9AFW2</accession>
<protein>
    <submittedName>
        <fullName evidence="5">DNA-binding HxlR family transcriptional regulator</fullName>
    </submittedName>
</protein>
<sequence length="175" mass="19542">MGGDAEPMLAPLKTWFGFWCRHSAACSMFARRGQPGEKEMTVHGITFDIGSTIDRPGALQSEACAARGLLDRLGDKWSLFILFNLQDESMRFNALKRRIDGISQRILTLTLRSLERDGYISRTETPGLVAQVNYALTQLGWELVGLTNSVISWAEVHDHIIKDANTRFDSIRNGG</sequence>
<dbReference type="InterPro" id="IPR036390">
    <property type="entry name" value="WH_DNA-bd_sf"/>
</dbReference>
<gene>
    <name evidence="5" type="ORF">FHS49_000829</name>
</gene>
<dbReference type="EMBL" id="JACIJC010000001">
    <property type="protein sequence ID" value="MBB5684838.1"/>
    <property type="molecule type" value="Genomic_DNA"/>
</dbReference>
<keyword evidence="1" id="KW-0805">Transcription regulation</keyword>